<protein>
    <submittedName>
        <fullName evidence="6">AN1-type zinc finger domain-containing protein</fullName>
    </submittedName>
</protein>
<dbReference type="AlphaFoldDB" id="A0ABD5MBW3"/>
<feature type="compositionally biased region" description="Polar residues" evidence="4">
    <location>
        <begin position="65"/>
        <end position="80"/>
    </location>
</feature>
<evidence type="ECO:0000256" key="2">
    <source>
        <dbReference type="ARBA" id="ARBA00022771"/>
    </source>
</evidence>
<organism evidence="6 7">
    <name type="scientific">Halobellus rubicundus</name>
    <dbReference type="NCBI Taxonomy" id="2996466"/>
    <lineage>
        <taxon>Archaea</taxon>
        <taxon>Methanobacteriati</taxon>
        <taxon>Methanobacteriota</taxon>
        <taxon>Stenosarchaea group</taxon>
        <taxon>Halobacteria</taxon>
        <taxon>Halobacteriales</taxon>
        <taxon>Haloferacaceae</taxon>
        <taxon>Halobellus</taxon>
    </lineage>
</organism>
<evidence type="ECO:0000256" key="3">
    <source>
        <dbReference type="ARBA" id="ARBA00022833"/>
    </source>
</evidence>
<dbReference type="RefSeq" id="WP_372387470.1">
    <property type="nucleotide sequence ID" value="NZ_JBGNYA010000001.1"/>
</dbReference>
<evidence type="ECO:0000313" key="6">
    <source>
        <dbReference type="EMBL" id="MFA1610144.1"/>
    </source>
</evidence>
<evidence type="ECO:0000256" key="4">
    <source>
        <dbReference type="SAM" id="MobiDB-lite"/>
    </source>
</evidence>
<name>A0ABD5MBW3_9EURY</name>
<dbReference type="Proteomes" id="UP001570511">
    <property type="component" value="Unassembled WGS sequence"/>
</dbReference>
<dbReference type="GO" id="GO:0008270">
    <property type="term" value="F:zinc ion binding"/>
    <property type="evidence" value="ECO:0007669"/>
    <property type="project" value="UniProtKB-KW"/>
</dbReference>
<evidence type="ECO:0000313" key="7">
    <source>
        <dbReference type="Proteomes" id="UP001570511"/>
    </source>
</evidence>
<dbReference type="EMBL" id="JBGNYA010000001">
    <property type="protein sequence ID" value="MFA1610144.1"/>
    <property type="molecule type" value="Genomic_DNA"/>
</dbReference>
<evidence type="ECO:0000256" key="1">
    <source>
        <dbReference type="ARBA" id="ARBA00022723"/>
    </source>
</evidence>
<feature type="compositionally biased region" description="Basic and acidic residues" evidence="4">
    <location>
        <begin position="46"/>
        <end position="64"/>
    </location>
</feature>
<feature type="region of interest" description="Disordered" evidence="4">
    <location>
        <begin position="36"/>
        <end position="110"/>
    </location>
</feature>
<dbReference type="InterPro" id="IPR000058">
    <property type="entry name" value="Znf_AN1"/>
</dbReference>
<feature type="domain" description="AN1-type" evidence="5">
    <location>
        <begin position="6"/>
        <end position="46"/>
    </location>
</feature>
<keyword evidence="7" id="KW-1185">Reference proteome</keyword>
<comment type="caution">
    <text evidence="6">The sequence shown here is derived from an EMBL/GenBank/DDBJ whole genome shotgun (WGS) entry which is preliminary data.</text>
</comment>
<dbReference type="Pfam" id="PF01428">
    <property type="entry name" value="zf-AN1"/>
    <property type="match status" value="1"/>
</dbReference>
<sequence length="110" mass="11958">MAESLCHVCGSKTTDGGLTYRCAYCGEPVCSDHRLPENHNCTGSRLPDEESAKGREAKSMKLKNEQTVGTTPSDTGQSSPDVALDGSVVGAESEPEQSETQSWWRRLLPW</sequence>
<gene>
    <name evidence="6" type="ORF">OS889_03885</name>
</gene>
<dbReference type="SMART" id="SM00154">
    <property type="entry name" value="ZnF_AN1"/>
    <property type="match status" value="1"/>
</dbReference>
<keyword evidence="2" id="KW-0863">Zinc-finger</keyword>
<dbReference type="InterPro" id="IPR035896">
    <property type="entry name" value="AN1-like_Znf"/>
</dbReference>
<dbReference type="SUPFAM" id="SSF118310">
    <property type="entry name" value="AN1-like Zinc finger"/>
    <property type="match status" value="1"/>
</dbReference>
<keyword evidence="1" id="KW-0479">Metal-binding</keyword>
<keyword evidence="3" id="KW-0862">Zinc</keyword>
<dbReference type="Gene3D" id="4.10.1110.10">
    <property type="entry name" value="AN1-like Zinc finger"/>
    <property type="match status" value="1"/>
</dbReference>
<evidence type="ECO:0000259" key="5">
    <source>
        <dbReference type="SMART" id="SM00154"/>
    </source>
</evidence>
<reference evidence="6 7" key="1">
    <citation type="submission" date="2024-08" db="EMBL/GenBank/DDBJ databases">
        <title>Halobellus sp. MBLA0158 whole genome sequence.</title>
        <authorList>
            <person name="Hwang C.Y."/>
            <person name="Cho E.-S."/>
            <person name="Seo M.-J."/>
        </authorList>
    </citation>
    <scope>NUCLEOTIDE SEQUENCE [LARGE SCALE GENOMIC DNA]</scope>
    <source>
        <strain evidence="6 7">MBLA0158</strain>
    </source>
</reference>
<proteinExistence type="predicted"/>
<accession>A0ABD5MBW3</accession>